<accession>A0AC61QPX0</accession>
<dbReference type="Proteomes" id="UP000308886">
    <property type="component" value="Unassembled WGS sequence"/>
</dbReference>
<gene>
    <name evidence="1" type="ORF">E5358_09060</name>
</gene>
<reference evidence="1" key="1">
    <citation type="submission" date="2019-04" db="EMBL/GenBank/DDBJ databases">
        <title>Microbes associate with the intestines of laboratory mice.</title>
        <authorList>
            <person name="Navarre W."/>
            <person name="Wong E."/>
            <person name="Huang K."/>
            <person name="Tropini C."/>
            <person name="Ng K."/>
            <person name="Yu B."/>
        </authorList>
    </citation>
    <scope>NUCLEOTIDE SEQUENCE</scope>
    <source>
        <strain evidence="1">NM73_A23</strain>
    </source>
</reference>
<organism evidence="1 2">
    <name type="scientific">Palleniella muris</name>
    <dbReference type="NCBI Taxonomy" id="3038145"/>
    <lineage>
        <taxon>Bacteria</taxon>
        <taxon>Pseudomonadati</taxon>
        <taxon>Bacteroidota</taxon>
        <taxon>Bacteroidia</taxon>
        <taxon>Bacteroidales</taxon>
        <taxon>Prevotellaceae</taxon>
        <taxon>Palleniella</taxon>
    </lineage>
</organism>
<protein>
    <submittedName>
        <fullName evidence="1">Uncharacterized protein</fullName>
    </submittedName>
</protein>
<proteinExistence type="predicted"/>
<sequence length="77" mass="9009">MRQELNDMKRQFAAQEKYVKEMEVLTNASMHDYDMLKAARIIEIGDGDLETARKHVNKLIRDVDRCITLLTEQQNGQ</sequence>
<keyword evidence="2" id="KW-1185">Reference proteome</keyword>
<evidence type="ECO:0000313" key="2">
    <source>
        <dbReference type="Proteomes" id="UP000308886"/>
    </source>
</evidence>
<comment type="caution">
    <text evidence="1">The sequence shown here is derived from an EMBL/GenBank/DDBJ whole genome shotgun (WGS) entry which is preliminary data.</text>
</comment>
<evidence type="ECO:0000313" key="1">
    <source>
        <dbReference type="EMBL" id="TGX81874.1"/>
    </source>
</evidence>
<dbReference type="EMBL" id="SRZC01000013">
    <property type="protein sequence ID" value="TGX81874.1"/>
    <property type="molecule type" value="Genomic_DNA"/>
</dbReference>
<name>A0AC61QPX0_9BACT</name>